<name>A0A1I5Y565_9BACT</name>
<evidence type="ECO:0000259" key="4">
    <source>
        <dbReference type="Pfam" id="PF10531"/>
    </source>
</evidence>
<feature type="transmembrane region" description="Helical" evidence="2">
    <location>
        <begin position="813"/>
        <end position="834"/>
    </location>
</feature>
<protein>
    <submittedName>
        <fullName evidence="5">Protein involved in polysaccharide export, contains SLBB domain of the beta-grasp fold</fullName>
    </submittedName>
</protein>
<dbReference type="InterPro" id="IPR003715">
    <property type="entry name" value="Poly_export_N"/>
</dbReference>
<evidence type="ECO:0000313" key="5">
    <source>
        <dbReference type="EMBL" id="SFQ39382.1"/>
    </source>
</evidence>
<dbReference type="Pfam" id="PF02563">
    <property type="entry name" value="Poly_export"/>
    <property type="match status" value="1"/>
</dbReference>
<dbReference type="EMBL" id="FOXH01000017">
    <property type="protein sequence ID" value="SFQ39382.1"/>
    <property type="molecule type" value="Genomic_DNA"/>
</dbReference>
<dbReference type="Pfam" id="PF10531">
    <property type="entry name" value="SLBB"/>
    <property type="match status" value="4"/>
</dbReference>
<dbReference type="GO" id="GO:0015159">
    <property type="term" value="F:polysaccharide transmembrane transporter activity"/>
    <property type="evidence" value="ECO:0007669"/>
    <property type="project" value="InterPro"/>
</dbReference>
<feature type="domain" description="Polysaccharide export protein N-terminal" evidence="3">
    <location>
        <begin position="153"/>
        <end position="219"/>
    </location>
</feature>
<feature type="domain" description="Soluble ligand binding" evidence="4">
    <location>
        <begin position="244"/>
        <end position="289"/>
    </location>
</feature>
<organism evidence="5 6">
    <name type="scientific">Pseudarcicella hirudinis</name>
    <dbReference type="NCBI Taxonomy" id="1079859"/>
    <lineage>
        <taxon>Bacteria</taxon>
        <taxon>Pseudomonadati</taxon>
        <taxon>Bacteroidota</taxon>
        <taxon>Cytophagia</taxon>
        <taxon>Cytophagales</taxon>
        <taxon>Flectobacillaceae</taxon>
        <taxon>Pseudarcicella</taxon>
    </lineage>
</organism>
<keyword evidence="6" id="KW-1185">Reference proteome</keyword>
<sequence length="838" mass="93019">MFSSQTIDESCMSNYQLFFKYLKVNHIRCFASNSFHKILSILLISIFSWNNELLAQSLPIDINSIKQQVKSSGSTGGSQTVTPAAGTATGTRTVKETAKGKTLTDSLTAARKSTIDNEKTELDSATLSLRKKIFGYSIFNNKNLSFEANLRMPSPRGYILGADDELLIDINGYSEAHYNLTVTSDGFIKIPLVGNVFVSGLTIEEAKTRIINRLSQIYVGLKNYQGAASNTTATVSLGTIRTIRVTVQGEVINPGTYSVPSLAKVMNVLYQAGGPNENGTFRDIKVIRNKRVVAILDLYDFLTSGIQRNDIALQDQDIVKVGVYKSRIEIEGKVKKPAIFEILPNESLEKIINEYAGGFTPDAYRQLIKVLRYTDTERKLTDLSGDLLSSFMPKTGDLITVDGVLVTRFENVVTLSGAVFRPGKYSVSNNQTLVKLIKRADGFREDAFLGRISITRLSEDLHKEEISINYQDIISGKTPDLVLKREDNIVVYSKLDLEEDFTVRIQGAVNMKENETGYYPYVKNMTVEDVILKAGGLSESAATGIIEVVRRKKNVDKYDVSSITPQIGERKVFAVSKSLSLDETASKFVLEPFDEIFVRSSPNYEKQQYVKMEGQVILPGQFALISKEDKISDLIARAGGLNAQAYPAGATLIRKVKLSKEEVELKRKQQSELQDNSNKVSVELEPIAEETDQSIGIDLIEVLKNPDGLADLLLQDGDIIRIPKEPQTVRMQGELLYPTSTRYLKEKTFKDYIAEAGGFTSMSARKRAYVIYANGSVDRTRSFLGIFSNYPKIEPGSEIVVPKSTREVTPQQVQILVSTIAGTLGTLFTIYGILRLNK</sequence>
<dbReference type="InterPro" id="IPR019554">
    <property type="entry name" value="Soluble_ligand-bd"/>
</dbReference>
<dbReference type="PANTHER" id="PTHR33619">
    <property type="entry name" value="POLYSACCHARIDE EXPORT PROTEIN GFCE-RELATED"/>
    <property type="match status" value="1"/>
</dbReference>
<dbReference type="PANTHER" id="PTHR33619:SF3">
    <property type="entry name" value="POLYSACCHARIDE EXPORT PROTEIN GFCE-RELATED"/>
    <property type="match status" value="1"/>
</dbReference>
<keyword evidence="2" id="KW-1133">Transmembrane helix</keyword>
<feature type="domain" description="Soluble ligand binding" evidence="4">
    <location>
        <begin position="412"/>
        <end position="459"/>
    </location>
</feature>
<dbReference type="AlphaFoldDB" id="A0A1I5Y565"/>
<evidence type="ECO:0000256" key="1">
    <source>
        <dbReference type="ARBA" id="ARBA00022729"/>
    </source>
</evidence>
<dbReference type="InterPro" id="IPR049712">
    <property type="entry name" value="Poly_export"/>
</dbReference>
<gene>
    <name evidence="5" type="ORF">SAMN04515674_11718</name>
</gene>
<evidence type="ECO:0000259" key="3">
    <source>
        <dbReference type="Pfam" id="PF02563"/>
    </source>
</evidence>
<feature type="domain" description="Soluble ligand binding" evidence="4">
    <location>
        <begin position="329"/>
        <end position="372"/>
    </location>
</feature>
<dbReference type="Proteomes" id="UP000199306">
    <property type="component" value="Unassembled WGS sequence"/>
</dbReference>
<keyword evidence="2" id="KW-0812">Transmembrane</keyword>
<keyword evidence="2" id="KW-0472">Membrane</keyword>
<evidence type="ECO:0000313" key="6">
    <source>
        <dbReference type="Proteomes" id="UP000199306"/>
    </source>
</evidence>
<dbReference type="STRING" id="1079859.SAMN04515674_11718"/>
<dbReference type="Gene3D" id="3.10.560.10">
    <property type="entry name" value="Outer membrane lipoprotein wza domain like"/>
    <property type="match status" value="6"/>
</dbReference>
<proteinExistence type="predicted"/>
<evidence type="ECO:0000256" key="2">
    <source>
        <dbReference type="SAM" id="Phobius"/>
    </source>
</evidence>
<feature type="domain" description="Soluble ligand binding" evidence="4">
    <location>
        <begin position="515"/>
        <end position="553"/>
    </location>
</feature>
<accession>A0A1I5Y565</accession>
<keyword evidence="1" id="KW-0732">Signal</keyword>
<reference evidence="5 6" key="1">
    <citation type="submission" date="2016-10" db="EMBL/GenBank/DDBJ databases">
        <authorList>
            <person name="de Groot N.N."/>
        </authorList>
    </citation>
    <scope>NUCLEOTIDE SEQUENCE [LARGE SCALE GENOMIC DNA]</scope>
    <source>
        <strain evidence="6">E92,LMG 26720,CCM 7988</strain>
    </source>
</reference>
<dbReference type="Gene3D" id="3.30.1950.10">
    <property type="entry name" value="wza like domain"/>
    <property type="match status" value="1"/>
</dbReference>